<protein>
    <submittedName>
        <fullName evidence="1">Uncharacterized protein</fullName>
    </submittedName>
</protein>
<sequence length="164" mass="19381">MSTRFNKQTWDEHEAYRAKKGITGCIYGNRQMIQDRIPLHSLIFVVEMNNTLNRIEGIGLIRNTVCTDKYYKIYDNGDFNRYTYKGKYRLDREQIQKYNPTILKVLDNILFKGKTHSKRLPGISLIPEKLVQHEICEGMDLKREIESAFIDEFKERLGEGEEKI</sequence>
<dbReference type="EMBL" id="MN739027">
    <property type="protein sequence ID" value="QHT35832.1"/>
    <property type="molecule type" value="Genomic_DNA"/>
</dbReference>
<accession>A0A6C0F3X5</accession>
<proteinExistence type="predicted"/>
<name>A0A6C0F3X5_9ZZZZ</name>
<dbReference type="AlphaFoldDB" id="A0A6C0F3X5"/>
<organism evidence="1">
    <name type="scientific">viral metagenome</name>
    <dbReference type="NCBI Taxonomy" id="1070528"/>
    <lineage>
        <taxon>unclassified sequences</taxon>
        <taxon>metagenomes</taxon>
        <taxon>organismal metagenomes</taxon>
    </lineage>
</organism>
<evidence type="ECO:0000313" key="1">
    <source>
        <dbReference type="EMBL" id="QHT35832.1"/>
    </source>
</evidence>
<reference evidence="1" key="1">
    <citation type="journal article" date="2020" name="Nature">
        <title>Giant virus diversity and host interactions through global metagenomics.</title>
        <authorList>
            <person name="Schulz F."/>
            <person name="Roux S."/>
            <person name="Paez-Espino D."/>
            <person name="Jungbluth S."/>
            <person name="Walsh D.A."/>
            <person name="Denef V.J."/>
            <person name="McMahon K.D."/>
            <person name="Konstantinidis K.T."/>
            <person name="Eloe-Fadrosh E.A."/>
            <person name="Kyrpides N.C."/>
            <person name="Woyke T."/>
        </authorList>
    </citation>
    <scope>NUCLEOTIDE SEQUENCE</scope>
    <source>
        <strain evidence="1">GVMAG-M-3300009182-46</strain>
    </source>
</reference>